<evidence type="ECO:0000256" key="2">
    <source>
        <dbReference type="ARBA" id="ARBA00022598"/>
    </source>
</evidence>
<proteinExistence type="inferred from homology"/>
<keyword evidence="3" id="KW-0132">Cell division</keyword>
<dbReference type="GO" id="GO:0005524">
    <property type="term" value="F:ATP binding"/>
    <property type="evidence" value="ECO:0007669"/>
    <property type="project" value="UniProtKB-KW"/>
</dbReference>
<feature type="domain" description="Mur ligase central" evidence="12">
    <location>
        <begin position="154"/>
        <end position="342"/>
    </location>
</feature>
<protein>
    <recommendedName>
        <fullName evidence="10">UDP-MurNAc-pentapeptide synthetase</fullName>
    </recommendedName>
</protein>
<feature type="domain" description="Mur ligase C-terminal" evidence="11">
    <location>
        <begin position="365"/>
        <end position="486"/>
    </location>
</feature>
<dbReference type="InterPro" id="IPR036615">
    <property type="entry name" value="Mur_ligase_C_dom_sf"/>
</dbReference>
<dbReference type="InterPro" id="IPR005863">
    <property type="entry name" value="UDP-N-AcMur_synth"/>
</dbReference>
<dbReference type="InterPro" id="IPR036565">
    <property type="entry name" value="Mur-like_cat_sf"/>
</dbReference>
<keyword evidence="8" id="KW-0131">Cell cycle</keyword>
<keyword evidence="6" id="KW-0133">Cell shape</keyword>
<reference evidence="13" key="1">
    <citation type="journal article" date="2023" name="Plant J.">
        <title>The genome of the king protea, Protea cynaroides.</title>
        <authorList>
            <person name="Chang J."/>
            <person name="Duong T.A."/>
            <person name="Schoeman C."/>
            <person name="Ma X."/>
            <person name="Roodt D."/>
            <person name="Barker N."/>
            <person name="Li Z."/>
            <person name="Van de Peer Y."/>
            <person name="Mizrachi E."/>
        </authorList>
    </citation>
    <scope>NUCLEOTIDE SEQUENCE</scope>
    <source>
        <tissue evidence="13">Young leaves</tissue>
    </source>
</reference>
<dbReference type="AlphaFoldDB" id="A0A9Q0KP26"/>
<dbReference type="Gene3D" id="3.90.190.20">
    <property type="entry name" value="Mur ligase, C-terminal domain"/>
    <property type="match status" value="1"/>
</dbReference>
<dbReference type="Gene3D" id="3.40.1190.10">
    <property type="entry name" value="Mur-like, catalytic domain"/>
    <property type="match status" value="1"/>
</dbReference>
<sequence length="606" mass="65942">MPASAIQFYSYRPISVKPRNFCSRVTGNRLSCRNSVCCCPTSPNAVNKVLWSVSEIAEAVKGKLVKWGPSGTICTDSRTLKHGQWFFAIVGNNFDAHDFVNPELQNKGCVGVIGNRVCEDWEMGFVQVEGNTLIALENMAKYARNRFHGHVIGVTGSVGKTTARKMIALALESLGLVHQTQGNQNNEIGVALSLIGLPQNVEMSVLELGMSRKGEMLKLTRMCQPSVRAILNVGPSHLENFGSLEEVARAKGEILMAAKPGNVCVLNADDPLVMKLPFPKGVEKVLFGRRIGCDVRLVSAESTDGGNGVRVILERSTEVVDFVIPSPGLHLALNACASAAVAVFLGVSLSQVAESLSRFVPVPMRLQLEMAPNGIKIINDVYNANPTSTRAAIDMLKGIDCKGKRVAILGDMLELGPIEIEAHKAVLKLCFDSCLDLVLLVGKRYSAVAEDLDFVMNTNAICTLDPQALPLPITEKLSSNDVVLVKDWYENCHICLGGNCFGHKKLRRNLEFLQKVIMVMTPGIGGSPDAQGTYLSVLASKLPDISALQRLSHSGEKGTNQNPSTADSVHRRPSLVIAFLSPDCWRLIESHFSDTNRTSRRKKNKR</sequence>
<dbReference type="GO" id="GO:0008360">
    <property type="term" value="P:regulation of cell shape"/>
    <property type="evidence" value="ECO:0007669"/>
    <property type="project" value="UniProtKB-KW"/>
</dbReference>
<dbReference type="InterPro" id="IPR013221">
    <property type="entry name" value="Mur_ligase_cen"/>
</dbReference>
<gene>
    <name evidence="13" type="ORF">NE237_007261</name>
</gene>
<organism evidence="13 14">
    <name type="scientific">Protea cynaroides</name>
    <dbReference type="NCBI Taxonomy" id="273540"/>
    <lineage>
        <taxon>Eukaryota</taxon>
        <taxon>Viridiplantae</taxon>
        <taxon>Streptophyta</taxon>
        <taxon>Embryophyta</taxon>
        <taxon>Tracheophyta</taxon>
        <taxon>Spermatophyta</taxon>
        <taxon>Magnoliopsida</taxon>
        <taxon>Proteales</taxon>
        <taxon>Proteaceae</taxon>
        <taxon>Protea</taxon>
    </lineage>
</organism>
<dbReference type="Proteomes" id="UP001141806">
    <property type="component" value="Unassembled WGS sequence"/>
</dbReference>
<dbReference type="HAMAP" id="MF_02019">
    <property type="entry name" value="MurF"/>
    <property type="match status" value="1"/>
</dbReference>
<evidence type="ECO:0000256" key="10">
    <source>
        <dbReference type="ARBA" id="ARBA00031461"/>
    </source>
</evidence>
<comment type="caution">
    <text evidence="13">The sequence shown here is derived from an EMBL/GenBank/DDBJ whole genome shotgun (WGS) entry which is preliminary data.</text>
</comment>
<dbReference type="SUPFAM" id="SSF63418">
    <property type="entry name" value="MurE/MurF N-terminal domain"/>
    <property type="match status" value="1"/>
</dbReference>
<dbReference type="PANTHER" id="PTHR43024:SF1">
    <property type="entry name" value="UDP-N-ACETYLMURAMOYL-TRIPEPTIDE--D-ALANYL-D-ALANINE LIGASE"/>
    <property type="match status" value="1"/>
</dbReference>
<evidence type="ECO:0000256" key="9">
    <source>
        <dbReference type="ARBA" id="ARBA00023316"/>
    </source>
</evidence>
<evidence type="ECO:0000256" key="5">
    <source>
        <dbReference type="ARBA" id="ARBA00022840"/>
    </source>
</evidence>
<dbReference type="GO" id="GO:0071555">
    <property type="term" value="P:cell wall organization"/>
    <property type="evidence" value="ECO:0007669"/>
    <property type="project" value="UniProtKB-KW"/>
</dbReference>
<dbReference type="NCBIfam" id="TIGR01143">
    <property type="entry name" value="murF"/>
    <property type="match status" value="1"/>
</dbReference>
<evidence type="ECO:0000256" key="6">
    <source>
        <dbReference type="ARBA" id="ARBA00022960"/>
    </source>
</evidence>
<evidence type="ECO:0000256" key="3">
    <source>
        <dbReference type="ARBA" id="ARBA00022618"/>
    </source>
</evidence>
<keyword evidence="2" id="KW-0436">Ligase</keyword>
<dbReference type="PANTHER" id="PTHR43024">
    <property type="entry name" value="UDP-N-ACETYLMURAMOYL-TRIPEPTIDE--D-ALANYL-D-ALANINE LIGASE"/>
    <property type="match status" value="1"/>
</dbReference>
<evidence type="ECO:0000313" key="13">
    <source>
        <dbReference type="EMBL" id="KAJ4974087.1"/>
    </source>
</evidence>
<keyword evidence="5" id="KW-0067">ATP-binding</keyword>
<evidence type="ECO:0000256" key="7">
    <source>
        <dbReference type="ARBA" id="ARBA00022984"/>
    </source>
</evidence>
<evidence type="ECO:0000259" key="12">
    <source>
        <dbReference type="Pfam" id="PF08245"/>
    </source>
</evidence>
<dbReference type="GO" id="GO:0051301">
    <property type="term" value="P:cell division"/>
    <property type="evidence" value="ECO:0007669"/>
    <property type="project" value="UniProtKB-KW"/>
</dbReference>
<evidence type="ECO:0000256" key="8">
    <source>
        <dbReference type="ARBA" id="ARBA00023306"/>
    </source>
</evidence>
<evidence type="ECO:0000259" key="11">
    <source>
        <dbReference type="Pfam" id="PF02875"/>
    </source>
</evidence>
<evidence type="ECO:0000256" key="1">
    <source>
        <dbReference type="ARBA" id="ARBA00022490"/>
    </source>
</evidence>
<keyword evidence="9" id="KW-0961">Cell wall biogenesis/degradation</keyword>
<dbReference type="InterPro" id="IPR051046">
    <property type="entry name" value="MurCDEF_CellWall_CoF430Synth"/>
</dbReference>
<dbReference type="Pfam" id="PF02875">
    <property type="entry name" value="Mur_ligase_C"/>
    <property type="match status" value="1"/>
</dbReference>
<dbReference type="GO" id="GO:0047480">
    <property type="term" value="F:UDP-N-acetylmuramoyl-tripeptide-D-alanyl-D-alanine ligase activity"/>
    <property type="evidence" value="ECO:0007669"/>
    <property type="project" value="InterPro"/>
</dbReference>
<dbReference type="SUPFAM" id="SSF53623">
    <property type="entry name" value="MurD-like peptide ligases, catalytic domain"/>
    <property type="match status" value="1"/>
</dbReference>
<keyword evidence="14" id="KW-1185">Reference proteome</keyword>
<evidence type="ECO:0000313" key="14">
    <source>
        <dbReference type="Proteomes" id="UP001141806"/>
    </source>
</evidence>
<dbReference type="InterPro" id="IPR035911">
    <property type="entry name" value="MurE/MurF_N"/>
</dbReference>
<keyword evidence="7" id="KW-0573">Peptidoglycan synthesis</keyword>
<keyword evidence="4" id="KW-0547">Nucleotide-binding</keyword>
<dbReference type="Gene3D" id="3.40.1390.10">
    <property type="entry name" value="MurE/MurF, N-terminal domain"/>
    <property type="match status" value="1"/>
</dbReference>
<keyword evidence="1" id="KW-0963">Cytoplasm</keyword>
<name>A0A9Q0KP26_9MAGN</name>
<dbReference type="OrthoDB" id="2020781at2759"/>
<dbReference type="EMBL" id="JAMYWD010000004">
    <property type="protein sequence ID" value="KAJ4974087.1"/>
    <property type="molecule type" value="Genomic_DNA"/>
</dbReference>
<dbReference type="SUPFAM" id="SSF53244">
    <property type="entry name" value="MurD-like peptide ligases, peptide-binding domain"/>
    <property type="match status" value="1"/>
</dbReference>
<dbReference type="Pfam" id="PF08245">
    <property type="entry name" value="Mur_ligase_M"/>
    <property type="match status" value="1"/>
</dbReference>
<evidence type="ECO:0000256" key="4">
    <source>
        <dbReference type="ARBA" id="ARBA00022741"/>
    </source>
</evidence>
<dbReference type="InterPro" id="IPR004101">
    <property type="entry name" value="Mur_ligase_C"/>
</dbReference>
<accession>A0A9Q0KP26</accession>